<evidence type="ECO:0000313" key="5">
    <source>
        <dbReference type="Proteomes" id="UP000076574"/>
    </source>
</evidence>
<dbReference type="PANTHER" id="PTHR36919">
    <property type="entry name" value="BLR1215 PROTEIN"/>
    <property type="match status" value="1"/>
</dbReference>
<reference evidence="4 5" key="1">
    <citation type="submission" date="2016-03" db="EMBL/GenBank/DDBJ databases">
        <title>Microsymbionts genomes from the relict species Vavilovia formosa (Stev.) Fed.</title>
        <authorList>
            <person name="Kopat V."/>
            <person name="Chirak E."/>
            <person name="Kimeklis A."/>
            <person name="Andronov E."/>
        </authorList>
    </citation>
    <scope>NUCLEOTIDE SEQUENCE [LARGE SCALE GENOMIC DNA]</scope>
    <source>
        <strain evidence="4 5">Vaf07</strain>
    </source>
</reference>
<accession>A0A163Y7U8</accession>
<comment type="caution">
    <text evidence="4">The sequence shown here is derived from an EMBL/GenBank/DDBJ whole genome shotgun (WGS) entry which is preliminary data.</text>
</comment>
<dbReference type="EMBL" id="LVYV01000034">
    <property type="protein sequence ID" value="KZD21913.1"/>
    <property type="molecule type" value="Genomic_DNA"/>
</dbReference>
<dbReference type="Proteomes" id="UP000076574">
    <property type="component" value="Unassembled WGS sequence"/>
</dbReference>
<evidence type="ECO:0000256" key="1">
    <source>
        <dbReference type="SAM" id="MobiDB-lite"/>
    </source>
</evidence>
<dbReference type="InterPro" id="IPR019223">
    <property type="entry name" value="DUF2147"/>
</dbReference>
<dbReference type="PANTHER" id="PTHR36919:SF2">
    <property type="entry name" value="BLL6627 PROTEIN"/>
    <property type="match status" value="1"/>
</dbReference>
<dbReference type="Pfam" id="PF09917">
    <property type="entry name" value="DUF2147"/>
    <property type="match status" value="1"/>
</dbReference>
<keyword evidence="2" id="KW-0732">Signal</keyword>
<feature type="signal peptide" evidence="2">
    <location>
        <begin position="1"/>
        <end position="26"/>
    </location>
</feature>
<sequence length="189" mass="20699">MTLVSRIVVRTALAICQMALVSPVAAAPADPSGTWLTEDGRARIRVERCGSKQEQICGYIVWAKEPNDANGQPLKDLNNPDKTKQFRPVLGHQLIMGLKLNPAGRFEGQIYNAENGKSYEISLWREAIDLKVKGCMMSIFCATQTWTQTTNAVPGQLVGMTGDPNGPKADKEWMQKAQAKPPATTRASK</sequence>
<dbReference type="STRING" id="943830.A4A58_12470"/>
<protein>
    <recommendedName>
        <fullName evidence="3">DUF2147 domain-containing protein</fullName>
    </recommendedName>
</protein>
<organism evidence="4 5">
    <name type="scientific">Tardiphaga robiniae</name>
    <dbReference type="NCBI Taxonomy" id="943830"/>
    <lineage>
        <taxon>Bacteria</taxon>
        <taxon>Pseudomonadati</taxon>
        <taxon>Pseudomonadota</taxon>
        <taxon>Alphaproteobacteria</taxon>
        <taxon>Hyphomicrobiales</taxon>
        <taxon>Nitrobacteraceae</taxon>
        <taxon>Tardiphaga</taxon>
    </lineage>
</organism>
<dbReference type="OrthoDB" id="9811671at2"/>
<feature type="chain" id="PRO_5007847775" description="DUF2147 domain-containing protein" evidence="2">
    <location>
        <begin position="27"/>
        <end position="189"/>
    </location>
</feature>
<evidence type="ECO:0000256" key="2">
    <source>
        <dbReference type="SAM" id="SignalP"/>
    </source>
</evidence>
<evidence type="ECO:0000313" key="4">
    <source>
        <dbReference type="EMBL" id="KZD21913.1"/>
    </source>
</evidence>
<gene>
    <name evidence="4" type="ORF">A4A58_12470</name>
</gene>
<evidence type="ECO:0000259" key="3">
    <source>
        <dbReference type="Pfam" id="PF09917"/>
    </source>
</evidence>
<proteinExistence type="predicted"/>
<name>A0A163Y7U8_9BRAD</name>
<dbReference type="Gene3D" id="2.40.128.520">
    <property type="match status" value="1"/>
</dbReference>
<keyword evidence="5" id="KW-1185">Reference proteome</keyword>
<dbReference type="AlphaFoldDB" id="A0A163Y7U8"/>
<feature type="region of interest" description="Disordered" evidence="1">
    <location>
        <begin position="161"/>
        <end position="189"/>
    </location>
</feature>
<feature type="domain" description="DUF2147" evidence="3">
    <location>
        <begin position="33"/>
        <end position="147"/>
    </location>
</feature>